<accession>A0AAD5M628</accession>
<gene>
    <name evidence="2" type="ORF">KIN20_006442</name>
</gene>
<comment type="caution">
    <text evidence="2">The sequence shown here is derived from an EMBL/GenBank/DDBJ whole genome shotgun (WGS) entry which is preliminary data.</text>
</comment>
<dbReference type="PANTHER" id="PTHR12747:SF0">
    <property type="entry name" value="ELONGATOR COMPLEX PROTEIN 1"/>
    <property type="match status" value="1"/>
</dbReference>
<keyword evidence="3" id="KW-1185">Reference proteome</keyword>
<organism evidence="2 3">
    <name type="scientific">Parelaphostrongylus tenuis</name>
    <name type="common">Meningeal worm</name>
    <dbReference type="NCBI Taxonomy" id="148309"/>
    <lineage>
        <taxon>Eukaryota</taxon>
        <taxon>Metazoa</taxon>
        <taxon>Ecdysozoa</taxon>
        <taxon>Nematoda</taxon>
        <taxon>Chromadorea</taxon>
        <taxon>Rhabditida</taxon>
        <taxon>Rhabditina</taxon>
        <taxon>Rhabditomorpha</taxon>
        <taxon>Strongyloidea</taxon>
        <taxon>Metastrongylidae</taxon>
        <taxon>Parelaphostrongylus</taxon>
    </lineage>
</organism>
<dbReference type="GO" id="GO:0005829">
    <property type="term" value="C:cytosol"/>
    <property type="evidence" value="ECO:0007669"/>
    <property type="project" value="TreeGrafter"/>
</dbReference>
<proteinExistence type="predicted"/>
<feature type="domain" description="ELP1 first N-terminal beta-propeller" evidence="1">
    <location>
        <begin position="65"/>
        <end position="338"/>
    </location>
</feature>
<dbReference type="GO" id="GO:0000049">
    <property type="term" value="F:tRNA binding"/>
    <property type="evidence" value="ECO:0007669"/>
    <property type="project" value="TreeGrafter"/>
</dbReference>
<dbReference type="GO" id="GO:0033588">
    <property type="term" value="C:elongator holoenzyme complex"/>
    <property type="evidence" value="ECO:0007669"/>
    <property type="project" value="InterPro"/>
</dbReference>
<dbReference type="Proteomes" id="UP001196413">
    <property type="component" value="Unassembled WGS sequence"/>
</dbReference>
<dbReference type="EMBL" id="JAHQIW010000900">
    <property type="protein sequence ID" value="KAJ1350613.1"/>
    <property type="molecule type" value="Genomic_DNA"/>
</dbReference>
<evidence type="ECO:0000259" key="1">
    <source>
        <dbReference type="Pfam" id="PF04762"/>
    </source>
</evidence>
<protein>
    <recommendedName>
        <fullName evidence="1">ELP1 first N-terminal beta-propeller domain-containing protein</fullName>
    </recommendedName>
</protein>
<dbReference type="PANTHER" id="PTHR12747">
    <property type="entry name" value="ELONGATOR COMPLEX PROTEIN 1"/>
    <property type="match status" value="1"/>
</dbReference>
<sequence length="480" mass="54190">MKNIVLTRALSTSSDADFLRGCKLFVEDSSTRTAYFVGENGIVILDENLNLKADIPCSDQFDCFDPISLDLLQDRNELCIILQNAQVVTMDVESQAICTGCFLGETCSAAAWSPDMTVLTVAEDTRIVFYDRSFEIVGHWEMSTSDNGNDALVAVGWGAAETQFQGSAGKTAREKVKISRTAYPDDSHNSYIRWRADGSYVMVSFYERESDERRIAVLNREGELMALLKNNEPMEEVFAVRPSGNCIATTKRSTEGVRTLVFYERNGEKRREVPLSHAADQNRLLGMEWDVGSLCLCIHVQCNQQEELQLWTESNYDWRHQWTVSFNQQISNWKWDTEKARHLCVLLCDGAYMRLYFAYTPAIAGSTALVVAGDELRLTDLGQRLIPPPMSEYAIPLKGATQAFAFEESRLAVVDSNFALHLREPYYAVVNVKDCYKHQPGYVGESKFLYKVGLARLSRAVRGPGRHRFIAAMNEEVMQN</sequence>
<dbReference type="AlphaFoldDB" id="A0AAD5M628"/>
<dbReference type="InterPro" id="IPR056164">
    <property type="entry name" value="Beta-prop_ELP1_1st"/>
</dbReference>
<name>A0AAD5M628_PARTN</name>
<dbReference type="InterPro" id="IPR006849">
    <property type="entry name" value="Elp1"/>
</dbReference>
<evidence type="ECO:0000313" key="2">
    <source>
        <dbReference type="EMBL" id="KAJ1350613.1"/>
    </source>
</evidence>
<dbReference type="SUPFAM" id="SSF69322">
    <property type="entry name" value="Tricorn protease domain 2"/>
    <property type="match status" value="1"/>
</dbReference>
<dbReference type="GO" id="GO:0002926">
    <property type="term" value="P:tRNA wobble base 5-methoxycarbonylmethyl-2-thiouridinylation"/>
    <property type="evidence" value="ECO:0007669"/>
    <property type="project" value="TreeGrafter"/>
</dbReference>
<evidence type="ECO:0000313" key="3">
    <source>
        <dbReference type="Proteomes" id="UP001196413"/>
    </source>
</evidence>
<reference evidence="2" key="1">
    <citation type="submission" date="2021-06" db="EMBL/GenBank/DDBJ databases">
        <title>Parelaphostrongylus tenuis whole genome reference sequence.</title>
        <authorList>
            <person name="Garwood T.J."/>
            <person name="Larsen P.A."/>
            <person name="Fountain-Jones N.M."/>
            <person name="Garbe J.R."/>
            <person name="Macchietto M.G."/>
            <person name="Kania S.A."/>
            <person name="Gerhold R.W."/>
            <person name="Richards J.E."/>
            <person name="Wolf T.M."/>
        </authorList>
    </citation>
    <scope>NUCLEOTIDE SEQUENCE</scope>
    <source>
        <strain evidence="2">MNPRO001-30</strain>
        <tissue evidence="2">Meninges</tissue>
    </source>
</reference>
<dbReference type="Pfam" id="PF04762">
    <property type="entry name" value="Beta-prop_ELP1_1st"/>
    <property type="match status" value="1"/>
</dbReference>